<dbReference type="PRINTS" id="PR00756">
    <property type="entry name" value="ALADIPTASE"/>
</dbReference>
<feature type="domain" description="Peptidase M1 membrane alanine aminopeptidase" evidence="19">
    <location>
        <begin position="302"/>
        <end position="527"/>
    </location>
</feature>
<feature type="transmembrane region" description="Helical" evidence="17">
    <location>
        <begin position="12"/>
        <end position="31"/>
    </location>
</feature>
<keyword evidence="9" id="KW-0735">Signal-anchor</keyword>
<keyword evidence="8 15" id="KW-0862">Zinc</keyword>
<dbReference type="FunFam" id="1.25.50.20:FF:000012">
    <property type="entry name" value="Aminopeptidase N"/>
    <property type="match status" value="1"/>
</dbReference>
<keyword evidence="12 17" id="KW-0472">Membrane</keyword>
<dbReference type="Pfam" id="PF17900">
    <property type="entry name" value="Peptidase_M1_N"/>
    <property type="match status" value="1"/>
</dbReference>
<dbReference type="SUPFAM" id="SSF63737">
    <property type="entry name" value="Leukotriene A4 hydrolase N-terminal domain"/>
    <property type="match status" value="1"/>
</dbReference>
<reference evidence="22" key="1">
    <citation type="submission" date="2025-08" db="UniProtKB">
        <authorList>
            <consortium name="Ensembl"/>
        </authorList>
    </citation>
    <scope>IDENTIFICATION</scope>
</reference>
<dbReference type="GO" id="GO:0008270">
    <property type="term" value="F:zinc ion binding"/>
    <property type="evidence" value="ECO:0007669"/>
    <property type="project" value="UniProtKB-UniRule"/>
</dbReference>
<evidence type="ECO:0000259" key="19">
    <source>
        <dbReference type="Pfam" id="PF01433"/>
    </source>
</evidence>
<dbReference type="InterPro" id="IPR045357">
    <property type="entry name" value="Aminopeptidase_N-like_N"/>
</dbReference>
<comment type="similarity">
    <text evidence="2 17">Belongs to the peptidase M1 family.</text>
</comment>
<evidence type="ECO:0000259" key="21">
    <source>
        <dbReference type="Pfam" id="PF17900"/>
    </source>
</evidence>
<feature type="site" description="Transition state stabilizer" evidence="16">
    <location>
        <position position="463"/>
    </location>
</feature>
<dbReference type="GO" id="GO:0042277">
    <property type="term" value="F:peptide binding"/>
    <property type="evidence" value="ECO:0007669"/>
    <property type="project" value="TreeGrafter"/>
</dbReference>
<evidence type="ECO:0000256" key="14">
    <source>
        <dbReference type="PIRSR" id="PIRSR634016-1"/>
    </source>
</evidence>
<evidence type="ECO:0000256" key="1">
    <source>
        <dbReference type="ARBA" id="ARBA00004606"/>
    </source>
</evidence>
<dbReference type="GO" id="GO:0006508">
    <property type="term" value="P:proteolysis"/>
    <property type="evidence" value="ECO:0007669"/>
    <property type="project" value="UniProtKB-KW"/>
</dbReference>
<evidence type="ECO:0000256" key="2">
    <source>
        <dbReference type="ARBA" id="ARBA00010136"/>
    </source>
</evidence>
<comment type="cofactor">
    <cofactor evidence="15 17">
        <name>Zn(2+)</name>
        <dbReference type="ChEBI" id="CHEBI:29105"/>
    </cofactor>
    <text evidence="15 17">Binds 1 zinc ion per subunit.</text>
</comment>
<keyword evidence="3 17" id="KW-0031">Aminopeptidase</keyword>
<dbReference type="GO" id="GO:0005886">
    <property type="term" value="C:plasma membrane"/>
    <property type="evidence" value="ECO:0007669"/>
    <property type="project" value="TreeGrafter"/>
</dbReference>
<evidence type="ECO:0000256" key="9">
    <source>
        <dbReference type="ARBA" id="ARBA00022968"/>
    </source>
</evidence>
<dbReference type="Proteomes" id="UP000261540">
    <property type="component" value="Unplaced"/>
</dbReference>
<dbReference type="Gene3D" id="1.25.50.20">
    <property type="match status" value="1"/>
</dbReference>
<evidence type="ECO:0000256" key="6">
    <source>
        <dbReference type="ARBA" id="ARBA00022723"/>
    </source>
</evidence>
<evidence type="ECO:0000313" key="23">
    <source>
        <dbReference type="Proteomes" id="UP000261540"/>
    </source>
</evidence>
<dbReference type="STRING" id="1676925.ENSPKIP00000034231"/>
<dbReference type="Gene3D" id="1.10.390.10">
    <property type="entry name" value="Neutral Protease Domain 2"/>
    <property type="match status" value="1"/>
</dbReference>
<sequence>MSRRLYVSKRLAFATVLVAFLAIITVIAVIITSQKQKNKLTGTGHPDTKVDPSGPPPNTRLPKDLMPDSYRMYIQVHLHTKMNVTNYTSTFSGNSTVKFRCVEATHWIIIHCKELNVTSIHLTDEHGSAVAVKYTSLKEDDSNFLEIELTDTLRANTTYYLFTAFEGLLGYNQDGLYISRYNENTGNQSSFGFLAASHMEPTAARRVFPCFDEPAMKAVFNVTVIHRVGTVALSNAAQKDQKQMSIDGEEWLVTEFHPTVKMSTYVLAFTVSEFTCKTTDYGRYVLKTWARPDAIAIGHVDYAHSITGNILESFEDLYDIKYPLNKLDQIAVQNYVASGMENWGLIIYHETSLLYDKDFSLTSRKAFIAEIIAHEIAHQWFGNLVTMEWWNDVWLNEGFATYLSYIGVDKAEPTWNFSELFFIREVLGLLKVESIDNYRQLIPEVEEVITPSDIEDLFDFITYSKGAVVLRMLSSYVSETVFVSGVKSYLKAYQYNNAEYQDLWRHIQEAVKSNNDTTQVADMMESWTKQPGFPLITINTSSGDISQEHFMFNESARYNITWQVPIKLLKSGSQEITQDLLTVNGPVSKPIYQSNNNEWILANVNCTGYYRVNYDPENWERLLRQLGTDHHMIPVVNRAQLIDDAFELAEARHVNITLALSFTKYLHKDMELSPWATARLKLNHIILMLDRSEDYSFIEAYMRKQVSPLYDHFEAFTMNSSIPEQLTAQELQIIVIGMACGSGLIKCQKMAVDTFNQWKQNPTSKWVHPNLRSPIFCAAIAAGGQQEWEFLWQLFQNTTVEAEKDILRGALSCTKDTEILKRLLEYTLDLDKIKKTEFYSIMKSITNNVAGHSLVWDFIQKQWTNLKHKFGGEELILGAVIEAVTERFSSETELQELTQFLSDHGEEDFGSALWALEHAIERAEANIKWVEENKQIILEWFRGESVAY</sequence>
<dbReference type="GO" id="GO:0070006">
    <property type="term" value="F:metalloaminopeptidase activity"/>
    <property type="evidence" value="ECO:0007669"/>
    <property type="project" value="TreeGrafter"/>
</dbReference>
<dbReference type="SUPFAM" id="SSF55486">
    <property type="entry name" value="Metalloproteases ('zincins'), catalytic domain"/>
    <property type="match status" value="1"/>
</dbReference>
<dbReference type="Gene3D" id="2.60.40.1910">
    <property type="match status" value="1"/>
</dbReference>
<feature type="domain" description="Aminopeptidase N-like N-terminal" evidence="21">
    <location>
        <begin position="67"/>
        <end position="266"/>
    </location>
</feature>
<name>A0A3B3SVS5_9TELE</name>
<feature type="active site" description="Proton acceptor" evidence="14">
    <location>
        <position position="375"/>
    </location>
</feature>
<dbReference type="FunFam" id="1.10.390.10:FF:000016">
    <property type="entry name" value="Glutamyl aminopeptidase"/>
    <property type="match status" value="1"/>
</dbReference>
<dbReference type="KEGG" id="pki:111845072"/>
<feature type="region of interest" description="Disordered" evidence="18">
    <location>
        <begin position="38"/>
        <end position="62"/>
    </location>
</feature>
<evidence type="ECO:0000256" key="17">
    <source>
        <dbReference type="RuleBase" id="RU364040"/>
    </source>
</evidence>
<dbReference type="GeneTree" id="ENSGT00940000164605"/>
<proteinExistence type="inferred from homology"/>
<evidence type="ECO:0000256" key="12">
    <source>
        <dbReference type="ARBA" id="ARBA00023136"/>
    </source>
</evidence>
<dbReference type="Pfam" id="PF11838">
    <property type="entry name" value="ERAP1_C"/>
    <property type="match status" value="1"/>
</dbReference>
<keyword evidence="10 17" id="KW-1133">Transmembrane helix</keyword>
<dbReference type="InterPro" id="IPR034016">
    <property type="entry name" value="M1_APN-typ"/>
</dbReference>
<dbReference type="InterPro" id="IPR001930">
    <property type="entry name" value="Peptidase_M1"/>
</dbReference>
<dbReference type="InterPro" id="IPR042097">
    <property type="entry name" value="Aminopeptidase_N-like_N_sf"/>
</dbReference>
<evidence type="ECO:0000256" key="15">
    <source>
        <dbReference type="PIRSR" id="PIRSR634016-3"/>
    </source>
</evidence>
<keyword evidence="23" id="KW-1185">Reference proteome</keyword>
<dbReference type="OrthoDB" id="510539at2759"/>
<dbReference type="EC" id="3.4.11.-" evidence="17"/>
<dbReference type="Gene3D" id="2.60.40.1730">
    <property type="entry name" value="tricorn interacting facor f3 domain"/>
    <property type="match status" value="1"/>
</dbReference>
<evidence type="ECO:0000256" key="7">
    <source>
        <dbReference type="ARBA" id="ARBA00022801"/>
    </source>
</evidence>
<keyword evidence="4 17" id="KW-0645">Protease</keyword>
<evidence type="ECO:0000256" key="13">
    <source>
        <dbReference type="ARBA" id="ARBA00023180"/>
    </source>
</evidence>
<dbReference type="PANTHER" id="PTHR11533">
    <property type="entry name" value="PROTEASE M1 ZINC METALLOPROTEASE"/>
    <property type="match status" value="1"/>
</dbReference>
<dbReference type="PANTHER" id="PTHR11533:SF259">
    <property type="entry name" value="AMINOPEPTIDASE"/>
    <property type="match status" value="1"/>
</dbReference>
<protein>
    <recommendedName>
        <fullName evidence="17">Aminopeptidase</fullName>
        <ecNumber evidence="17">3.4.11.-</ecNumber>
    </recommendedName>
</protein>
<dbReference type="InterPro" id="IPR050344">
    <property type="entry name" value="Peptidase_M1_aminopeptidases"/>
</dbReference>
<evidence type="ECO:0000256" key="4">
    <source>
        <dbReference type="ARBA" id="ARBA00022670"/>
    </source>
</evidence>
<evidence type="ECO:0000256" key="11">
    <source>
        <dbReference type="ARBA" id="ARBA00023049"/>
    </source>
</evidence>
<keyword evidence="5 17" id="KW-0812">Transmembrane</keyword>
<dbReference type="InterPro" id="IPR024571">
    <property type="entry name" value="ERAP1-like_C_dom"/>
</dbReference>
<evidence type="ECO:0000259" key="20">
    <source>
        <dbReference type="Pfam" id="PF11838"/>
    </source>
</evidence>
<evidence type="ECO:0000256" key="10">
    <source>
        <dbReference type="ARBA" id="ARBA00022989"/>
    </source>
</evidence>
<keyword evidence="7 17" id="KW-0378">Hydrolase</keyword>
<evidence type="ECO:0000256" key="16">
    <source>
        <dbReference type="PIRSR" id="PIRSR634016-4"/>
    </source>
</evidence>
<dbReference type="GO" id="GO:0005737">
    <property type="term" value="C:cytoplasm"/>
    <property type="evidence" value="ECO:0007669"/>
    <property type="project" value="TreeGrafter"/>
</dbReference>
<feature type="binding site" evidence="15">
    <location>
        <position position="397"/>
    </location>
    <ligand>
        <name>Zn(2+)</name>
        <dbReference type="ChEBI" id="CHEBI:29105"/>
        <note>catalytic</note>
    </ligand>
</feature>
<evidence type="ECO:0000256" key="5">
    <source>
        <dbReference type="ARBA" id="ARBA00022692"/>
    </source>
</evidence>
<evidence type="ECO:0000313" key="22">
    <source>
        <dbReference type="Ensembl" id="ENSPKIP00000034231.1"/>
    </source>
</evidence>
<evidence type="ECO:0000256" key="3">
    <source>
        <dbReference type="ARBA" id="ARBA00022438"/>
    </source>
</evidence>
<dbReference type="FunFam" id="2.60.40.1730:FF:000001">
    <property type="entry name" value="Leucyl-cystinyl aminopeptidase"/>
    <property type="match status" value="1"/>
</dbReference>
<feature type="binding site" evidence="15">
    <location>
        <position position="378"/>
    </location>
    <ligand>
        <name>Zn(2+)</name>
        <dbReference type="ChEBI" id="CHEBI:29105"/>
        <note>catalytic</note>
    </ligand>
</feature>
<dbReference type="Pfam" id="PF01433">
    <property type="entry name" value="Peptidase_M1"/>
    <property type="match status" value="1"/>
</dbReference>
<dbReference type="CDD" id="cd09601">
    <property type="entry name" value="M1_APN-Q_like"/>
    <property type="match status" value="1"/>
</dbReference>
<keyword evidence="11 17" id="KW-0482">Metalloprotease</keyword>
<dbReference type="InterPro" id="IPR014782">
    <property type="entry name" value="Peptidase_M1_dom"/>
</dbReference>
<dbReference type="GO" id="GO:0043171">
    <property type="term" value="P:peptide catabolic process"/>
    <property type="evidence" value="ECO:0007669"/>
    <property type="project" value="TreeGrafter"/>
</dbReference>
<reference evidence="22" key="2">
    <citation type="submission" date="2025-09" db="UniProtKB">
        <authorList>
            <consortium name="Ensembl"/>
        </authorList>
    </citation>
    <scope>IDENTIFICATION</scope>
</reference>
<accession>A0A3B3SVS5</accession>
<organism evidence="22 23">
    <name type="scientific">Paramormyrops kingsleyae</name>
    <dbReference type="NCBI Taxonomy" id="1676925"/>
    <lineage>
        <taxon>Eukaryota</taxon>
        <taxon>Metazoa</taxon>
        <taxon>Chordata</taxon>
        <taxon>Craniata</taxon>
        <taxon>Vertebrata</taxon>
        <taxon>Euteleostomi</taxon>
        <taxon>Actinopterygii</taxon>
        <taxon>Neopterygii</taxon>
        <taxon>Teleostei</taxon>
        <taxon>Osteoglossocephala</taxon>
        <taxon>Osteoglossomorpha</taxon>
        <taxon>Osteoglossiformes</taxon>
        <taxon>Mormyridae</taxon>
        <taxon>Paramormyrops</taxon>
    </lineage>
</organism>
<dbReference type="Ensembl" id="ENSPKIT00000015136.1">
    <property type="protein sequence ID" value="ENSPKIP00000034231.1"/>
    <property type="gene ID" value="ENSPKIG00000013636.1"/>
</dbReference>
<comment type="subcellular location">
    <subcellularLocation>
        <location evidence="1">Membrane</location>
        <topology evidence="1">Single-pass type II membrane protein</topology>
    </subcellularLocation>
</comment>
<evidence type="ECO:0000256" key="18">
    <source>
        <dbReference type="SAM" id="MobiDB-lite"/>
    </source>
</evidence>
<feature type="domain" description="ERAP1-like C-terminal" evidence="20">
    <location>
        <begin position="599"/>
        <end position="923"/>
    </location>
</feature>
<keyword evidence="6 15" id="KW-0479">Metal-binding</keyword>
<dbReference type="AlphaFoldDB" id="A0A3B3SVS5"/>
<evidence type="ECO:0000256" key="8">
    <source>
        <dbReference type="ARBA" id="ARBA00022833"/>
    </source>
</evidence>
<dbReference type="GO" id="GO:0005615">
    <property type="term" value="C:extracellular space"/>
    <property type="evidence" value="ECO:0007669"/>
    <property type="project" value="TreeGrafter"/>
</dbReference>
<keyword evidence="13" id="KW-0325">Glycoprotein</keyword>
<feature type="binding site" evidence="15">
    <location>
        <position position="374"/>
    </location>
    <ligand>
        <name>Zn(2+)</name>
        <dbReference type="ChEBI" id="CHEBI:29105"/>
        <note>catalytic</note>
    </ligand>
</feature>
<dbReference type="InterPro" id="IPR027268">
    <property type="entry name" value="Peptidase_M4/M1_CTD_sf"/>
</dbReference>